<evidence type="ECO:0000256" key="7">
    <source>
        <dbReference type="ARBA" id="ARBA00023268"/>
    </source>
</evidence>
<dbReference type="InterPro" id="IPR049900">
    <property type="entry name" value="PKS_mFAS_DH"/>
</dbReference>
<keyword evidence="7" id="KW-0511">Multifunctional enzyme</keyword>
<reference evidence="12 13" key="1">
    <citation type="submission" date="2019-08" db="EMBL/GenBank/DDBJ databases">
        <title>Lentzea from Indian Himalayas.</title>
        <authorList>
            <person name="Mandal S."/>
            <person name="Mallick Gupta A."/>
            <person name="Maiti P.K."/>
            <person name="Sarkar J."/>
            <person name="Mandal S."/>
        </authorList>
    </citation>
    <scope>NUCLEOTIDE SEQUENCE [LARGE SCALE GENOMIC DNA]</scope>
    <source>
        <strain evidence="12 13">PSKA42</strain>
    </source>
</reference>
<feature type="region of interest" description="N-terminal hotdog fold" evidence="9">
    <location>
        <begin position="901"/>
        <end position="1021"/>
    </location>
</feature>
<dbReference type="InterPro" id="IPR014043">
    <property type="entry name" value="Acyl_transferase_dom"/>
</dbReference>
<evidence type="ECO:0000256" key="2">
    <source>
        <dbReference type="ARBA" id="ARBA00004792"/>
    </source>
</evidence>
<dbReference type="PROSITE" id="PS00606">
    <property type="entry name" value="KS3_1"/>
    <property type="match status" value="1"/>
</dbReference>
<dbReference type="InterPro" id="IPR032821">
    <property type="entry name" value="PKS_assoc"/>
</dbReference>
<dbReference type="InterPro" id="IPR016039">
    <property type="entry name" value="Thiolase-like"/>
</dbReference>
<dbReference type="Gene3D" id="3.30.70.3290">
    <property type="match status" value="1"/>
</dbReference>
<gene>
    <name evidence="12" type="ORF">FXN61_04645</name>
</gene>
<dbReference type="InterPro" id="IPR016035">
    <property type="entry name" value="Acyl_Trfase/lysoPLipase"/>
</dbReference>
<dbReference type="InterPro" id="IPR042104">
    <property type="entry name" value="PKS_dehydratase_sf"/>
</dbReference>
<comment type="cofactor">
    <cofactor evidence="1">
        <name>pantetheine 4'-phosphate</name>
        <dbReference type="ChEBI" id="CHEBI:47942"/>
    </cofactor>
</comment>
<dbReference type="InterPro" id="IPR049552">
    <property type="entry name" value="PKS_DH_N"/>
</dbReference>
<dbReference type="Pfam" id="PF22953">
    <property type="entry name" value="SpnB_Rossmann"/>
    <property type="match status" value="1"/>
</dbReference>
<keyword evidence="6" id="KW-0045">Antibiotic biosynthesis</keyword>
<dbReference type="Pfam" id="PF16197">
    <property type="entry name" value="KAsynt_C_assoc"/>
    <property type="match status" value="1"/>
</dbReference>
<evidence type="ECO:0000313" key="13">
    <source>
        <dbReference type="Proteomes" id="UP001515943"/>
    </source>
</evidence>
<evidence type="ECO:0000259" key="11">
    <source>
        <dbReference type="PROSITE" id="PS52019"/>
    </source>
</evidence>
<dbReference type="SUPFAM" id="SSF51735">
    <property type="entry name" value="NAD(P)-binding Rossmann-fold domains"/>
    <property type="match status" value="2"/>
</dbReference>
<dbReference type="CDD" id="cd00833">
    <property type="entry name" value="PKS"/>
    <property type="match status" value="1"/>
</dbReference>
<dbReference type="Pfam" id="PF00109">
    <property type="entry name" value="ketoacyl-synt"/>
    <property type="match status" value="1"/>
</dbReference>
<dbReference type="InterPro" id="IPR049551">
    <property type="entry name" value="PKS_DH_C"/>
</dbReference>
<dbReference type="InterPro" id="IPR018201">
    <property type="entry name" value="Ketoacyl_synth_AS"/>
</dbReference>
<dbReference type="Proteomes" id="UP001515943">
    <property type="component" value="Unassembled WGS sequence"/>
</dbReference>
<evidence type="ECO:0000256" key="1">
    <source>
        <dbReference type="ARBA" id="ARBA00001957"/>
    </source>
</evidence>
<comment type="caution">
    <text evidence="12">The sequence shown here is derived from an EMBL/GenBank/DDBJ whole genome shotgun (WGS) entry which is preliminary data.</text>
</comment>
<dbReference type="InterPro" id="IPR050091">
    <property type="entry name" value="PKS_NRPS_Biosynth_Enz"/>
</dbReference>
<dbReference type="EMBL" id="VSRL01000010">
    <property type="protein sequence ID" value="NKE56155.1"/>
    <property type="molecule type" value="Genomic_DNA"/>
</dbReference>
<proteinExistence type="predicted"/>
<dbReference type="Pfam" id="PF08990">
    <property type="entry name" value="Docking"/>
    <property type="match status" value="1"/>
</dbReference>
<dbReference type="InterPro" id="IPR001227">
    <property type="entry name" value="Ac_transferase_dom_sf"/>
</dbReference>
<evidence type="ECO:0000256" key="9">
    <source>
        <dbReference type="PROSITE-ProRule" id="PRU01363"/>
    </source>
</evidence>
<dbReference type="InterPro" id="IPR013968">
    <property type="entry name" value="PKS_KR"/>
</dbReference>
<keyword evidence="8 12" id="KW-0012">Acyltransferase</keyword>
<dbReference type="Gene3D" id="3.10.129.110">
    <property type="entry name" value="Polyketide synthase dehydratase"/>
    <property type="match status" value="1"/>
</dbReference>
<dbReference type="SMART" id="SM00826">
    <property type="entry name" value="PKS_DH"/>
    <property type="match status" value="1"/>
</dbReference>
<dbReference type="SUPFAM" id="SSF53901">
    <property type="entry name" value="Thiolase-like"/>
    <property type="match status" value="1"/>
</dbReference>
<feature type="active site" description="Proton donor; for dehydratase activity" evidence="9">
    <location>
        <position position="1090"/>
    </location>
</feature>
<feature type="domain" description="Ketosynthase family 3 (KS3)" evidence="10">
    <location>
        <begin position="45"/>
        <end position="460"/>
    </location>
</feature>
<dbReference type="PANTHER" id="PTHR43775">
    <property type="entry name" value="FATTY ACID SYNTHASE"/>
    <property type="match status" value="1"/>
</dbReference>
<evidence type="ECO:0000256" key="8">
    <source>
        <dbReference type="ARBA" id="ARBA00023315"/>
    </source>
</evidence>
<dbReference type="InterPro" id="IPR014030">
    <property type="entry name" value="Ketoacyl_synth_N"/>
</dbReference>
<keyword evidence="5" id="KW-0808">Transferase</keyword>
<evidence type="ECO:0000256" key="6">
    <source>
        <dbReference type="ARBA" id="ARBA00023194"/>
    </source>
</evidence>
<dbReference type="Gene3D" id="3.40.50.720">
    <property type="entry name" value="NAD(P)-binding Rossmann-like Domain"/>
    <property type="match status" value="1"/>
</dbReference>
<dbReference type="Gene3D" id="3.40.47.10">
    <property type="match status" value="1"/>
</dbReference>
<evidence type="ECO:0000256" key="4">
    <source>
        <dbReference type="ARBA" id="ARBA00022553"/>
    </source>
</evidence>
<dbReference type="SUPFAM" id="SSF52151">
    <property type="entry name" value="FabD/lysophospholipase-like"/>
    <property type="match status" value="1"/>
</dbReference>
<dbReference type="SMART" id="SM00825">
    <property type="entry name" value="PKS_KS"/>
    <property type="match status" value="1"/>
</dbReference>
<evidence type="ECO:0000256" key="5">
    <source>
        <dbReference type="ARBA" id="ARBA00022679"/>
    </source>
</evidence>
<dbReference type="InterPro" id="IPR020841">
    <property type="entry name" value="PKS_Beta-ketoAc_synthase_dom"/>
</dbReference>
<keyword evidence="4" id="KW-0597">Phosphoprotein</keyword>
<protein>
    <submittedName>
        <fullName evidence="12">Acyltransferase domain-containing protein</fullName>
    </submittedName>
</protein>
<feature type="region of interest" description="C-terminal hotdog fold" evidence="9">
    <location>
        <begin position="1033"/>
        <end position="1180"/>
    </location>
</feature>
<evidence type="ECO:0000259" key="10">
    <source>
        <dbReference type="PROSITE" id="PS52004"/>
    </source>
</evidence>
<dbReference type="GO" id="GO:0016746">
    <property type="term" value="F:acyltransferase activity"/>
    <property type="evidence" value="ECO:0007669"/>
    <property type="project" value="UniProtKB-KW"/>
</dbReference>
<dbReference type="PROSITE" id="PS52004">
    <property type="entry name" value="KS3_2"/>
    <property type="match status" value="1"/>
</dbReference>
<feature type="domain" description="PKS/mFAS DH" evidence="11">
    <location>
        <begin position="901"/>
        <end position="1180"/>
    </location>
</feature>
<dbReference type="PANTHER" id="PTHR43775:SF51">
    <property type="entry name" value="INACTIVE PHENOLPHTHIOCEROL SYNTHESIS POLYKETIDE SYNTHASE TYPE I PKS1-RELATED"/>
    <property type="match status" value="1"/>
</dbReference>
<dbReference type="InterPro" id="IPR020807">
    <property type="entry name" value="PKS_DH"/>
</dbReference>
<keyword evidence="3" id="KW-0596">Phosphopantetheine</keyword>
<dbReference type="InterPro" id="IPR016036">
    <property type="entry name" value="Malonyl_transacylase_ACP-bd"/>
</dbReference>
<sequence length="1346" mass="142060">MLPARNEDGPVQEEQQDKVADYLRRVTVELRRARERVLELEQKHSEPIAIVGMSCRFPGGVVTPEQLWDVVSSERDVVSSFPTDRGWDLSSLRAGASLAQEGGFLSDLAGFDADFFGISPREALGMDPQQRMMLELTWEALERAGFDPTALRGSQTGVFVGTNGQDYADLVSVDGDGHASTGLIASVLSGRLSYTFGFEGPAVSVDTACSSSSVAMHLAMQALRSGECSLALTGGVTIMATPHAFVEFTLQRGLASDGRCKAFSDSADGVGWSEGAGMLVLERLSDAVAHGHQVLGLLRGSAVNQDGASNGLTAPNGPSQQRVIRAALASAGLTPSDVDAVEAHGTGTTLGDPIEAAALIATYGQDRAVPLYIGSIKSNIGHTQAAAGVASVIKVVQAMRHGVLPRTLHVTEPSSHVDWTAGSVSLLTSATPWPSVDRPRRIGISSFGVSGTNSHLILEAATPTPVSVDNSTPVDNSGVVDLSRAESSVPGETIGKGTSVSPWGVQSESIPWLVSAKSEAALDGQLAQLAEVSADPRDVGYSLSLRTLFDHRAVVLDGAEIARGTATGKPLAMLFTGQGSQRLGMGRELYEAFPVFRAAFDEVAQHLDIRSVMWGDDSEALNQTGNAQPAIFALQVALYRLVESFGVKADHVAGHSIGEIAAAHIAGVFSLEDACTLISARAALMQALPTGGVMMALQATETEVAPHLTPGVSIAAINGPESLVIAGVEEEARAVVAKFEGRKTKQLSVSHAFHSPLMDPMLDDFRDAIKDLTFSAPAIPGLGDVANAERWVRHVRDTVRFHDAVTGLGDKRFLEIGPDGVLSALVDGGIPALRKDRPEAPALITALARLHVAGTDVDWKPFFDGATRIELPTYAFQRQRFWPSTVKNVDASGLGLTAVGHPLLGAAVELADGQGVLFTSRLSTATQPWLADHVVGGRVLFPGTAFVELALRAGDELGLDRLDELTLSAPLVLNDPVQLQVAVGAPDGTGRRSISMYSRLDPDTPWLEHCTGFLGSGTATTDFDASAWPPTGAEVVALDGFYERFADNGFAYGPSFQGLRAAWKLGDDVYAEVAVADEADRYGLHPALLDAALHAADLSTSEGGMPFAWQGVSLHATGASALRVRIRPQGKSFAIAATDPHGTPVVSVDSLVTRPIPAGDSGILREALFHVDWTPIALPTETASVEVEHVVSDGSPVEAAHALTSRVLARLQQWIADERQDRLVFVTRPGDLGAAAVCGLVRSAQIEHPGRFVLVEADGEVPAEVFALDEPQIRLRDGEAFVPRLARLAPAERFSWQGKVLITGGTGGLGLIIARHLVAAHGVRDLLLVSRRGEADVAELEALVRS</sequence>
<dbReference type="InterPro" id="IPR015083">
    <property type="entry name" value="NorB/c/GfsB-D-like_docking"/>
</dbReference>
<dbReference type="Pfam" id="PF14765">
    <property type="entry name" value="PS-DH"/>
    <property type="match status" value="1"/>
</dbReference>
<dbReference type="PROSITE" id="PS52019">
    <property type="entry name" value="PKS_MFAS_DH"/>
    <property type="match status" value="1"/>
</dbReference>
<dbReference type="Pfam" id="PF02801">
    <property type="entry name" value="Ketoacyl-synt_C"/>
    <property type="match status" value="1"/>
</dbReference>
<organism evidence="12 13">
    <name type="scientific">Lentzea indica</name>
    <dbReference type="NCBI Taxonomy" id="2604800"/>
    <lineage>
        <taxon>Bacteria</taxon>
        <taxon>Bacillati</taxon>
        <taxon>Actinomycetota</taxon>
        <taxon>Actinomycetes</taxon>
        <taxon>Pseudonocardiales</taxon>
        <taxon>Pseudonocardiaceae</taxon>
        <taxon>Lentzea</taxon>
    </lineage>
</organism>
<feature type="active site" description="Proton acceptor; for dehydratase activity" evidence="9">
    <location>
        <position position="933"/>
    </location>
</feature>
<dbReference type="SUPFAM" id="SSF55048">
    <property type="entry name" value="Probable ACP-binding domain of malonyl-CoA ACP transacylase"/>
    <property type="match status" value="1"/>
</dbReference>
<dbReference type="InterPro" id="IPR036291">
    <property type="entry name" value="NAD(P)-bd_dom_sf"/>
</dbReference>
<dbReference type="Pfam" id="PF21089">
    <property type="entry name" value="PKS_DH_N"/>
    <property type="match status" value="1"/>
</dbReference>
<keyword evidence="13" id="KW-1185">Reference proteome</keyword>
<comment type="pathway">
    <text evidence="2">Antibiotic biosynthesis.</text>
</comment>
<name>A0ABX1FB63_9PSEU</name>
<accession>A0ABX1FB63</accession>
<dbReference type="InterPro" id="IPR055123">
    <property type="entry name" value="SpnB-like_Rossmann"/>
</dbReference>
<dbReference type="InterPro" id="IPR014031">
    <property type="entry name" value="Ketoacyl_synth_C"/>
</dbReference>
<dbReference type="SMART" id="SM00827">
    <property type="entry name" value="PKS_AT"/>
    <property type="match status" value="1"/>
</dbReference>
<dbReference type="Pfam" id="PF08659">
    <property type="entry name" value="KR"/>
    <property type="match status" value="1"/>
</dbReference>
<dbReference type="Gene3D" id="3.40.366.10">
    <property type="entry name" value="Malonyl-Coenzyme A Acyl Carrier Protein, domain 2"/>
    <property type="match status" value="1"/>
</dbReference>
<evidence type="ECO:0000313" key="12">
    <source>
        <dbReference type="EMBL" id="NKE56155.1"/>
    </source>
</evidence>
<evidence type="ECO:0000256" key="3">
    <source>
        <dbReference type="ARBA" id="ARBA00022450"/>
    </source>
</evidence>
<dbReference type="Pfam" id="PF00698">
    <property type="entry name" value="Acyl_transf_1"/>
    <property type="match status" value="1"/>
</dbReference>